<organism evidence="1 2">
    <name type="scientific">Funneliformis mosseae</name>
    <name type="common">Endomycorrhizal fungus</name>
    <name type="synonym">Glomus mosseae</name>
    <dbReference type="NCBI Taxonomy" id="27381"/>
    <lineage>
        <taxon>Eukaryota</taxon>
        <taxon>Fungi</taxon>
        <taxon>Fungi incertae sedis</taxon>
        <taxon>Mucoromycota</taxon>
        <taxon>Glomeromycotina</taxon>
        <taxon>Glomeromycetes</taxon>
        <taxon>Glomerales</taxon>
        <taxon>Glomeraceae</taxon>
        <taxon>Funneliformis</taxon>
    </lineage>
</organism>
<reference evidence="1" key="1">
    <citation type="submission" date="2021-06" db="EMBL/GenBank/DDBJ databases">
        <authorList>
            <person name="Kallberg Y."/>
            <person name="Tangrot J."/>
            <person name="Rosling A."/>
        </authorList>
    </citation>
    <scope>NUCLEOTIDE SEQUENCE</scope>
    <source>
        <strain evidence="1">87-6 pot B 2015</strain>
    </source>
</reference>
<proteinExistence type="predicted"/>
<accession>A0A9N9BJ87</accession>
<feature type="non-terminal residue" evidence="1">
    <location>
        <position position="1"/>
    </location>
</feature>
<dbReference type="AlphaFoldDB" id="A0A9N9BJ87"/>
<name>A0A9N9BJ87_FUNMO</name>
<keyword evidence="2" id="KW-1185">Reference proteome</keyword>
<protein>
    <submittedName>
        <fullName evidence="1">15479_t:CDS:1</fullName>
    </submittedName>
</protein>
<comment type="caution">
    <text evidence="1">The sequence shown here is derived from an EMBL/GenBank/DDBJ whole genome shotgun (WGS) entry which is preliminary data.</text>
</comment>
<evidence type="ECO:0000313" key="1">
    <source>
        <dbReference type="EMBL" id="CAG8569913.1"/>
    </source>
</evidence>
<gene>
    <name evidence="1" type="ORF">FMOSSE_LOCUS7400</name>
</gene>
<dbReference type="EMBL" id="CAJVPP010001716">
    <property type="protein sequence ID" value="CAG8569913.1"/>
    <property type="molecule type" value="Genomic_DNA"/>
</dbReference>
<dbReference type="Proteomes" id="UP000789375">
    <property type="component" value="Unassembled WGS sequence"/>
</dbReference>
<sequence>KGVFNACYDATSHKLFGQILLAQSISICKHNDDENRPVHFKIGPLEY</sequence>
<evidence type="ECO:0000313" key="2">
    <source>
        <dbReference type="Proteomes" id="UP000789375"/>
    </source>
</evidence>